<gene>
    <name evidence="3" type="ORF">CDL12_23514</name>
</gene>
<dbReference type="EMBL" id="NKXS01005327">
    <property type="protein sequence ID" value="PIN03958.1"/>
    <property type="molecule type" value="Genomic_DNA"/>
</dbReference>
<protein>
    <recommendedName>
        <fullName evidence="5">Non-specific serine/threonine protein kinase</fullName>
    </recommendedName>
</protein>
<feature type="region of interest" description="Disordered" evidence="1">
    <location>
        <begin position="65"/>
        <end position="88"/>
    </location>
</feature>
<feature type="chain" id="PRO_5013654828" description="Non-specific serine/threonine protein kinase" evidence="2">
    <location>
        <begin position="26"/>
        <end position="101"/>
    </location>
</feature>
<keyword evidence="4" id="KW-1185">Reference proteome</keyword>
<organism evidence="3 4">
    <name type="scientific">Handroanthus impetiginosus</name>
    <dbReference type="NCBI Taxonomy" id="429701"/>
    <lineage>
        <taxon>Eukaryota</taxon>
        <taxon>Viridiplantae</taxon>
        <taxon>Streptophyta</taxon>
        <taxon>Embryophyta</taxon>
        <taxon>Tracheophyta</taxon>
        <taxon>Spermatophyta</taxon>
        <taxon>Magnoliopsida</taxon>
        <taxon>eudicotyledons</taxon>
        <taxon>Gunneridae</taxon>
        <taxon>Pentapetalae</taxon>
        <taxon>asterids</taxon>
        <taxon>lamiids</taxon>
        <taxon>Lamiales</taxon>
        <taxon>Bignoniaceae</taxon>
        <taxon>Crescentiina</taxon>
        <taxon>Tabebuia alliance</taxon>
        <taxon>Handroanthus</taxon>
    </lineage>
</organism>
<dbReference type="OrthoDB" id="994652at2759"/>
<sequence length="101" mass="11330">MKNSHNTSLFLLSILLFLHLDTCVAVHISQETENHVLFREKIQSRKLLISVNSFSGNIGKMSGSMVEPEKAVENGLKERPPSSSNPIQNKVKERSNVILFP</sequence>
<name>A0A2G9GF92_9LAMI</name>
<keyword evidence="2" id="KW-0732">Signal</keyword>
<proteinExistence type="predicted"/>
<dbReference type="AlphaFoldDB" id="A0A2G9GF92"/>
<accession>A0A2G9GF92</accession>
<dbReference type="Proteomes" id="UP000231279">
    <property type="component" value="Unassembled WGS sequence"/>
</dbReference>
<reference evidence="4" key="1">
    <citation type="journal article" date="2018" name="Gigascience">
        <title>Genome assembly of the Pink Ipe (Handroanthus impetiginosus, Bignoniaceae), a highly valued, ecologically keystone Neotropical timber forest tree.</title>
        <authorList>
            <person name="Silva-Junior O.B."/>
            <person name="Grattapaglia D."/>
            <person name="Novaes E."/>
            <person name="Collevatti R.G."/>
        </authorList>
    </citation>
    <scope>NUCLEOTIDE SEQUENCE [LARGE SCALE GENOMIC DNA]</scope>
    <source>
        <strain evidence="4">cv. UFG-1</strain>
    </source>
</reference>
<evidence type="ECO:0000256" key="1">
    <source>
        <dbReference type="SAM" id="MobiDB-lite"/>
    </source>
</evidence>
<feature type="signal peptide" evidence="2">
    <location>
        <begin position="1"/>
        <end position="25"/>
    </location>
</feature>
<feature type="compositionally biased region" description="Basic and acidic residues" evidence="1">
    <location>
        <begin position="67"/>
        <end position="80"/>
    </location>
</feature>
<evidence type="ECO:0000313" key="3">
    <source>
        <dbReference type="EMBL" id="PIN03958.1"/>
    </source>
</evidence>
<evidence type="ECO:0008006" key="5">
    <source>
        <dbReference type="Google" id="ProtNLM"/>
    </source>
</evidence>
<comment type="caution">
    <text evidence="3">The sequence shown here is derived from an EMBL/GenBank/DDBJ whole genome shotgun (WGS) entry which is preliminary data.</text>
</comment>
<evidence type="ECO:0000313" key="4">
    <source>
        <dbReference type="Proteomes" id="UP000231279"/>
    </source>
</evidence>
<evidence type="ECO:0000256" key="2">
    <source>
        <dbReference type="SAM" id="SignalP"/>
    </source>
</evidence>